<evidence type="ECO:0008006" key="3">
    <source>
        <dbReference type="Google" id="ProtNLM"/>
    </source>
</evidence>
<organism evidence="1 2">
    <name type="scientific">Fusarium tricinctum</name>
    <dbReference type="NCBI Taxonomy" id="61284"/>
    <lineage>
        <taxon>Eukaryota</taxon>
        <taxon>Fungi</taxon>
        <taxon>Dikarya</taxon>
        <taxon>Ascomycota</taxon>
        <taxon>Pezizomycotina</taxon>
        <taxon>Sordariomycetes</taxon>
        <taxon>Hypocreomycetidae</taxon>
        <taxon>Hypocreales</taxon>
        <taxon>Nectriaceae</taxon>
        <taxon>Fusarium</taxon>
        <taxon>Fusarium tricinctum species complex</taxon>
    </lineage>
</organism>
<reference evidence="1" key="1">
    <citation type="journal article" date="2021" name="Nat. Commun.">
        <title>Genetic determinants of endophytism in the Arabidopsis root mycobiome.</title>
        <authorList>
            <person name="Mesny F."/>
            <person name="Miyauchi S."/>
            <person name="Thiergart T."/>
            <person name="Pickel B."/>
            <person name="Atanasova L."/>
            <person name="Karlsson M."/>
            <person name="Huettel B."/>
            <person name="Barry K.W."/>
            <person name="Haridas S."/>
            <person name="Chen C."/>
            <person name="Bauer D."/>
            <person name="Andreopoulos W."/>
            <person name="Pangilinan J."/>
            <person name="LaButti K."/>
            <person name="Riley R."/>
            <person name="Lipzen A."/>
            <person name="Clum A."/>
            <person name="Drula E."/>
            <person name="Henrissat B."/>
            <person name="Kohler A."/>
            <person name="Grigoriev I.V."/>
            <person name="Martin F.M."/>
            <person name="Hacquard S."/>
        </authorList>
    </citation>
    <scope>NUCLEOTIDE SEQUENCE</scope>
    <source>
        <strain evidence="1">MPI-SDFR-AT-0068</strain>
    </source>
</reference>
<proteinExistence type="predicted"/>
<name>A0A8K0WE04_9HYPO</name>
<dbReference type="Proteomes" id="UP000813427">
    <property type="component" value="Unassembled WGS sequence"/>
</dbReference>
<keyword evidence="2" id="KW-1185">Reference proteome</keyword>
<dbReference type="EMBL" id="JAGPXF010000003">
    <property type="protein sequence ID" value="KAH7251073.1"/>
    <property type="molecule type" value="Genomic_DNA"/>
</dbReference>
<evidence type="ECO:0000313" key="1">
    <source>
        <dbReference type="EMBL" id="KAH7251073.1"/>
    </source>
</evidence>
<protein>
    <recommendedName>
        <fullName evidence="3">Methyltransferase type 12</fullName>
    </recommendedName>
</protein>
<accession>A0A8K0WE04</accession>
<comment type="caution">
    <text evidence="1">The sequence shown here is derived from an EMBL/GenBank/DDBJ whole genome shotgun (WGS) entry which is preliminary data.</text>
</comment>
<evidence type="ECO:0000313" key="2">
    <source>
        <dbReference type="Proteomes" id="UP000813427"/>
    </source>
</evidence>
<gene>
    <name evidence="1" type="ORF">BKA59DRAFT_509177</name>
</gene>
<dbReference type="AlphaFoldDB" id="A0A8K0WE04"/>
<dbReference type="OrthoDB" id="5088865at2759"/>
<sequence length="297" mass="32614">MASDQHQFSAAYKADFNELYNQHTPRSYFTILHPLEYTIPQQVLPLIRNLHQLSCRGATSSIILDVCCSYGINGGLLRHHVDIDTWTAHYTGPELSSKAQLLADKEFFASRTRPSKPAVLGFDKAEHAVRYALDVGLIDAGWAEDLENEGPSSELYRALQDVTLVICTGAVGYLTSRTFDRIMAAIDRPSKPWVLSTVIRTSSYNEIGIALGQHGLVTEKLPGVVLRQRRFASAQEQSDAVTQVAALGLNPTGIEDKGYLCADVYISRPLTETSTPPISELAKHLGGIQVVEADICN</sequence>